<feature type="region of interest" description="Disordered" evidence="1">
    <location>
        <begin position="340"/>
        <end position="396"/>
    </location>
</feature>
<proteinExistence type="predicted"/>
<feature type="signal peptide" evidence="3">
    <location>
        <begin position="1"/>
        <end position="20"/>
    </location>
</feature>
<dbReference type="EMBL" id="JAACJO010000007">
    <property type="protein sequence ID" value="KAF5356249.1"/>
    <property type="molecule type" value="Genomic_DNA"/>
</dbReference>
<feature type="region of interest" description="Disordered" evidence="1">
    <location>
        <begin position="292"/>
        <end position="317"/>
    </location>
</feature>
<sequence>MPSFWLLLLLLSSFVCSGLSSNGFVDDTLGDSLNNTQVAYFPPGAWFSSRSPCLLGPSQCPPNLDAALTSNETWHGSVVQSNDTTRELPRAEVIFSGFAVSVHCVISFSNVPRAYQTSMSFYIDGEDAGDFNVATNGGNGIVYKALVYANNTLPSGSHNLTIVNGRNDGQWYLMVLDSIEYTTNSPDTAAPATSDSGTASSKTKVLTGALVAICLLFGIALAYLIYRICTTRARRPKALSNDDIEILPTTTEQASHSPVQGWIARYFSFNVTKPTLSFNPALLMVGRPRLRSESTKDSSGQRQSQAIFEDEVDTNSKKPVSEGRWAFITSWRDRAIREAEIPSLPPTSHAPTTVISGPALVRPDGHTTQPQRNQLQRPQTPGAQRTARRGFTVMNT</sequence>
<gene>
    <name evidence="4" type="ORF">D9756_003962</name>
</gene>
<reference evidence="4 5" key="1">
    <citation type="journal article" date="2020" name="ISME J.">
        <title>Uncovering the hidden diversity of litter-decomposition mechanisms in mushroom-forming fungi.</title>
        <authorList>
            <person name="Floudas D."/>
            <person name="Bentzer J."/>
            <person name="Ahren D."/>
            <person name="Johansson T."/>
            <person name="Persson P."/>
            <person name="Tunlid A."/>
        </authorList>
    </citation>
    <scope>NUCLEOTIDE SEQUENCE [LARGE SCALE GENOMIC DNA]</scope>
    <source>
        <strain evidence="4 5">CBS 146.42</strain>
    </source>
</reference>
<feature type="compositionally biased region" description="Polar residues" evidence="1">
    <location>
        <begin position="297"/>
        <end position="306"/>
    </location>
</feature>
<accession>A0A8H5G0S1</accession>
<feature type="compositionally biased region" description="Polar residues" evidence="1">
    <location>
        <begin position="366"/>
        <end position="383"/>
    </location>
</feature>
<organism evidence="4 5">
    <name type="scientific">Leucocoprinus leucothites</name>
    <dbReference type="NCBI Taxonomy" id="201217"/>
    <lineage>
        <taxon>Eukaryota</taxon>
        <taxon>Fungi</taxon>
        <taxon>Dikarya</taxon>
        <taxon>Basidiomycota</taxon>
        <taxon>Agaricomycotina</taxon>
        <taxon>Agaricomycetes</taxon>
        <taxon>Agaricomycetidae</taxon>
        <taxon>Agaricales</taxon>
        <taxon>Agaricineae</taxon>
        <taxon>Agaricaceae</taxon>
        <taxon>Leucocoprinus</taxon>
    </lineage>
</organism>
<dbReference type="Gene3D" id="2.60.120.260">
    <property type="entry name" value="Galactose-binding domain-like"/>
    <property type="match status" value="1"/>
</dbReference>
<evidence type="ECO:0000256" key="3">
    <source>
        <dbReference type="SAM" id="SignalP"/>
    </source>
</evidence>
<protein>
    <recommendedName>
        <fullName evidence="6">Transmembrane protein</fullName>
    </recommendedName>
</protein>
<evidence type="ECO:0000313" key="4">
    <source>
        <dbReference type="EMBL" id="KAF5356249.1"/>
    </source>
</evidence>
<keyword evidence="5" id="KW-1185">Reference proteome</keyword>
<feature type="transmembrane region" description="Helical" evidence="2">
    <location>
        <begin position="205"/>
        <end position="226"/>
    </location>
</feature>
<evidence type="ECO:0008006" key="6">
    <source>
        <dbReference type="Google" id="ProtNLM"/>
    </source>
</evidence>
<keyword evidence="3" id="KW-0732">Signal</keyword>
<evidence type="ECO:0000256" key="2">
    <source>
        <dbReference type="SAM" id="Phobius"/>
    </source>
</evidence>
<name>A0A8H5G0S1_9AGAR</name>
<evidence type="ECO:0000256" key="1">
    <source>
        <dbReference type="SAM" id="MobiDB-lite"/>
    </source>
</evidence>
<dbReference type="AlphaFoldDB" id="A0A8H5G0S1"/>
<keyword evidence="2" id="KW-0812">Transmembrane</keyword>
<dbReference type="OrthoDB" id="3027521at2759"/>
<feature type="chain" id="PRO_5034286272" description="Transmembrane protein" evidence="3">
    <location>
        <begin position="21"/>
        <end position="396"/>
    </location>
</feature>
<keyword evidence="2" id="KW-0472">Membrane</keyword>
<dbReference type="Proteomes" id="UP000559027">
    <property type="component" value="Unassembled WGS sequence"/>
</dbReference>
<keyword evidence="2" id="KW-1133">Transmembrane helix</keyword>
<evidence type="ECO:0000313" key="5">
    <source>
        <dbReference type="Proteomes" id="UP000559027"/>
    </source>
</evidence>
<comment type="caution">
    <text evidence="4">The sequence shown here is derived from an EMBL/GenBank/DDBJ whole genome shotgun (WGS) entry which is preliminary data.</text>
</comment>